<proteinExistence type="predicted"/>
<dbReference type="AlphaFoldDB" id="A0A6N7IZ05"/>
<keyword evidence="1 2" id="KW-0732">Signal</keyword>
<feature type="chain" id="PRO_5026741833" evidence="2">
    <location>
        <begin position="23"/>
        <end position="237"/>
    </location>
</feature>
<accession>A0A6N7IZ05</accession>
<evidence type="ECO:0000313" key="5">
    <source>
        <dbReference type="Proteomes" id="UP000460257"/>
    </source>
</evidence>
<evidence type="ECO:0000256" key="1">
    <source>
        <dbReference type="ARBA" id="ARBA00022729"/>
    </source>
</evidence>
<keyword evidence="5" id="KW-1185">Reference proteome</keyword>
<feature type="domain" description="Solute-binding protein family 3/N-terminal" evidence="3">
    <location>
        <begin position="60"/>
        <end position="236"/>
    </location>
</feature>
<dbReference type="SUPFAM" id="SSF53850">
    <property type="entry name" value="Periplasmic binding protein-like II"/>
    <property type="match status" value="1"/>
</dbReference>
<feature type="signal peptide" evidence="2">
    <location>
        <begin position="1"/>
        <end position="22"/>
    </location>
</feature>
<dbReference type="EMBL" id="VOGC01000006">
    <property type="protein sequence ID" value="MQN01492.1"/>
    <property type="molecule type" value="Genomic_DNA"/>
</dbReference>
<dbReference type="Proteomes" id="UP000460257">
    <property type="component" value="Unassembled WGS sequence"/>
</dbReference>
<dbReference type="PANTHER" id="PTHR35936:SF17">
    <property type="entry name" value="ARGININE-BINDING EXTRACELLULAR PROTEIN ARTP"/>
    <property type="match status" value="1"/>
</dbReference>
<comment type="caution">
    <text evidence="4">The sequence shown here is derived from an EMBL/GenBank/DDBJ whole genome shotgun (WGS) entry which is preliminary data.</text>
</comment>
<dbReference type="Gene3D" id="3.40.190.10">
    <property type="entry name" value="Periplasmic binding protein-like II"/>
    <property type="match status" value="2"/>
</dbReference>
<evidence type="ECO:0000313" key="4">
    <source>
        <dbReference type="EMBL" id="MQN01492.1"/>
    </source>
</evidence>
<name>A0A6N7IZ05_9FIRM</name>
<dbReference type="PROSITE" id="PS51257">
    <property type="entry name" value="PROKAR_LIPOPROTEIN"/>
    <property type="match status" value="1"/>
</dbReference>
<sequence length="237" mass="24954">MKNVFKSLLVASLTAGMVLSMAACGGKSSESSSAKSSSASAASSTASEKSAVADIKKSGTLTMCTNAEFKPFEFKKGNDIKGIDVEISKAIADDLGVKLKISDIAFDSLIPSLQAGKADMAAAGITVTEDRKKNVDFSDTYFNASQTIIVTKGSDIKNRTDLNGKVVGVQTGTTGDTYCTNQDGKSDIKVKEVRRYNKGMDAVADLISGRINAVVIDNYPAKKLVEQNSDKIALPDT</sequence>
<dbReference type="PANTHER" id="PTHR35936">
    <property type="entry name" value="MEMBRANE-BOUND LYTIC MUREIN TRANSGLYCOSYLASE F"/>
    <property type="match status" value="1"/>
</dbReference>
<dbReference type="SMART" id="SM00062">
    <property type="entry name" value="PBPb"/>
    <property type="match status" value="1"/>
</dbReference>
<dbReference type="InterPro" id="IPR001638">
    <property type="entry name" value="Solute-binding_3/MltF_N"/>
</dbReference>
<evidence type="ECO:0000256" key="2">
    <source>
        <dbReference type="SAM" id="SignalP"/>
    </source>
</evidence>
<reference evidence="4" key="1">
    <citation type="journal article" date="2020" name="Appl. Environ. Microbiol.">
        <title>Medium-Chain Fatty Acid Synthesis by 'Candidatus Weimeria bifida' gen. nov., sp. nov., and 'Candidatus Pseudoramibacter fermentans' sp. nov.</title>
        <authorList>
            <person name="Scarborough M.J."/>
            <person name="Myers K.S."/>
            <person name="Donohue T.J."/>
            <person name="Noguera D.R."/>
        </authorList>
    </citation>
    <scope>NUCLEOTIDE SEQUENCE</scope>
    <source>
        <strain evidence="4">LCO1.1</strain>
    </source>
</reference>
<protein>
    <submittedName>
        <fullName evidence="4">Transporter substrate-binding domain-containing protein</fullName>
    </submittedName>
</protein>
<gene>
    <name evidence="4" type="ORF">FRC54_06125</name>
</gene>
<dbReference type="Pfam" id="PF00497">
    <property type="entry name" value="SBP_bac_3"/>
    <property type="match status" value="1"/>
</dbReference>
<organism evidence="4 5">
    <name type="scientific">Candidatus Weimeria bifida</name>
    <dbReference type="NCBI Taxonomy" id="2599074"/>
    <lineage>
        <taxon>Bacteria</taxon>
        <taxon>Bacillati</taxon>
        <taxon>Bacillota</taxon>
        <taxon>Clostridia</taxon>
        <taxon>Lachnospirales</taxon>
        <taxon>Lachnospiraceae</taxon>
        <taxon>Candidatus Weimeria</taxon>
    </lineage>
</organism>
<evidence type="ECO:0000259" key="3">
    <source>
        <dbReference type="SMART" id="SM00062"/>
    </source>
</evidence>